<dbReference type="Pfam" id="PF06103">
    <property type="entry name" value="DUF948"/>
    <property type="match status" value="1"/>
</dbReference>
<evidence type="ECO:0008006" key="2">
    <source>
        <dbReference type="Google" id="ProtNLM"/>
    </source>
</evidence>
<name>A0A094Q2U1_9ZZZZ</name>
<comment type="caution">
    <text evidence="1">The sequence shown here is derived from an EMBL/GenBank/DDBJ whole genome shotgun (WGS) entry which is preliminary data.</text>
</comment>
<gene>
    <name evidence="1" type="ORF">GM50_14785</name>
</gene>
<evidence type="ECO:0000313" key="1">
    <source>
        <dbReference type="EMBL" id="KGA16369.1"/>
    </source>
</evidence>
<dbReference type="InterPro" id="IPR009293">
    <property type="entry name" value="UPF0478"/>
</dbReference>
<dbReference type="EMBL" id="JNSK01000068">
    <property type="protein sequence ID" value="KGA16369.1"/>
    <property type="molecule type" value="Genomic_DNA"/>
</dbReference>
<sequence>CSLLVIAIAISYAVIRVGRFIDEAKNSLKTMTDETAPLIHESTRTVELINSPLESFARISKNVEDVTTKVADATTGFMDKSGPAVKVAGAIISAAGMKKAKAKKKKKAE</sequence>
<protein>
    <recommendedName>
        <fullName evidence="2">DUF948 domain-containing protein</fullName>
    </recommendedName>
</protein>
<feature type="non-terminal residue" evidence="1">
    <location>
        <position position="1"/>
    </location>
</feature>
<proteinExistence type="predicted"/>
<organism evidence="1">
    <name type="scientific">freshwater metagenome</name>
    <dbReference type="NCBI Taxonomy" id="449393"/>
    <lineage>
        <taxon>unclassified sequences</taxon>
        <taxon>metagenomes</taxon>
        <taxon>ecological metagenomes</taxon>
    </lineage>
</organism>
<reference evidence="1" key="1">
    <citation type="submission" date="2014-05" db="EMBL/GenBank/DDBJ databases">
        <title>Key roles for freshwater Actinobacteria revealed by deep metagenomic sequencing.</title>
        <authorList>
            <person name="Ghai R."/>
            <person name="Mizuno C.M."/>
            <person name="Picazo A."/>
            <person name="Camacho A."/>
            <person name="Rodriguez-Valera F."/>
        </authorList>
    </citation>
    <scope>NUCLEOTIDE SEQUENCE</scope>
</reference>
<accession>A0A094Q2U1</accession>
<dbReference type="AlphaFoldDB" id="A0A094Q2U1"/>